<accession>A0A699ZXM0</accession>
<name>A0A699ZXM0_HAELA</name>
<evidence type="ECO:0000313" key="2">
    <source>
        <dbReference type="EMBL" id="GFH23466.1"/>
    </source>
</evidence>
<gene>
    <name evidence="2" type="ORF">HaLaN_21081</name>
</gene>
<organism evidence="2 3">
    <name type="scientific">Haematococcus lacustris</name>
    <name type="common">Green alga</name>
    <name type="synonym">Haematococcus pluvialis</name>
    <dbReference type="NCBI Taxonomy" id="44745"/>
    <lineage>
        <taxon>Eukaryota</taxon>
        <taxon>Viridiplantae</taxon>
        <taxon>Chlorophyta</taxon>
        <taxon>core chlorophytes</taxon>
        <taxon>Chlorophyceae</taxon>
        <taxon>CS clade</taxon>
        <taxon>Chlamydomonadales</taxon>
        <taxon>Haematococcaceae</taxon>
        <taxon>Haematococcus</taxon>
    </lineage>
</organism>
<dbReference type="Gene3D" id="2.30.30.100">
    <property type="match status" value="1"/>
</dbReference>
<evidence type="ECO:0000256" key="1">
    <source>
        <dbReference type="SAM" id="MobiDB-lite"/>
    </source>
</evidence>
<dbReference type="AlphaFoldDB" id="A0A699ZXM0"/>
<reference evidence="2 3" key="1">
    <citation type="submission" date="2020-02" db="EMBL/GenBank/DDBJ databases">
        <title>Draft genome sequence of Haematococcus lacustris strain NIES-144.</title>
        <authorList>
            <person name="Morimoto D."/>
            <person name="Nakagawa S."/>
            <person name="Yoshida T."/>
            <person name="Sawayama S."/>
        </authorList>
    </citation>
    <scope>NUCLEOTIDE SEQUENCE [LARGE SCALE GENOMIC DNA]</scope>
    <source>
        <strain evidence="2 3">NIES-144</strain>
    </source>
</reference>
<protein>
    <submittedName>
        <fullName evidence="2">Uncharacterized protein</fullName>
    </submittedName>
</protein>
<feature type="region of interest" description="Disordered" evidence="1">
    <location>
        <begin position="30"/>
        <end position="99"/>
    </location>
</feature>
<feature type="compositionally biased region" description="Pro residues" evidence="1">
    <location>
        <begin position="80"/>
        <end position="99"/>
    </location>
</feature>
<feature type="compositionally biased region" description="Low complexity" evidence="1">
    <location>
        <begin position="47"/>
        <end position="70"/>
    </location>
</feature>
<proteinExistence type="predicted"/>
<comment type="caution">
    <text evidence="2">The sequence shown here is derived from an EMBL/GenBank/DDBJ whole genome shotgun (WGS) entry which is preliminary data.</text>
</comment>
<dbReference type="EMBL" id="BLLF01002279">
    <property type="protein sequence ID" value="GFH23466.1"/>
    <property type="molecule type" value="Genomic_DNA"/>
</dbReference>
<feature type="non-terminal residue" evidence="2">
    <location>
        <position position="1"/>
    </location>
</feature>
<evidence type="ECO:0000313" key="3">
    <source>
        <dbReference type="Proteomes" id="UP000485058"/>
    </source>
</evidence>
<sequence length="99" mass="10484">MDGPQVPVQNEVYEAIVFKVEDIKDLTVLDLHPSQQMPEPAPPPQPVVQAPEPSGWKSQPPAQAPQTYAPLYGAGNSPWGAPPAPAVSKPPAPSYAEPP</sequence>
<feature type="non-terminal residue" evidence="2">
    <location>
        <position position="99"/>
    </location>
</feature>
<dbReference type="Proteomes" id="UP000485058">
    <property type="component" value="Unassembled WGS sequence"/>
</dbReference>
<keyword evidence="3" id="KW-1185">Reference proteome</keyword>